<comment type="caution">
    <text evidence="1">The sequence shown here is derived from an EMBL/GenBank/DDBJ whole genome shotgun (WGS) entry which is preliminary data.</text>
</comment>
<proteinExistence type="predicted"/>
<keyword evidence="2" id="KW-1185">Reference proteome</keyword>
<protein>
    <submittedName>
        <fullName evidence="1">Wall-associated receptor kinase-like 2</fullName>
    </submittedName>
</protein>
<organism evidence="1 2">
    <name type="scientific">Citrus sinensis</name>
    <name type="common">Sweet orange</name>
    <name type="synonym">Citrus aurantium var. sinensis</name>
    <dbReference type="NCBI Taxonomy" id="2711"/>
    <lineage>
        <taxon>Eukaryota</taxon>
        <taxon>Viridiplantae</taxon>
        <taxon>Streptophyta</taxon>
        <taxon>Embryophyta</taxon>
        <taxon>Tracheophyta</taxon>
        <taxon>Spermatophyta</taxon>
        <taxon>Magnoliopsida</taxon>
        <taxon>eudicotyledons</taxon>
        <taxon>Gunneridae</taxon>
        <taxon>Pentapetalae</taxon>
        <taxon>rosids</taxon>
        <taxon>malvids</taxon>
        <taxon>Sapindales</taxon>
        <taxon>Rutaceae</taxon>
        <taxon>Aurantioideae</taxon>
        <taxon>Citrus</taxon>
    </lineage>
</organism>
<reference evidence="2" key="1">
    <citation type="journal article" date="2023" name="Hortic. Res.">
        <title>A chromosome-level phased genome enabling allele-level studies in sweet orange: a case study on citrus Huanglongbing tolerance.</title>
        <authorList>
            <person name="Wu B."/>
            <person name="Yu Q."/>
            <person name="Deng Z."/>
            <person name="Duan Y."/>
            <person name="Luo F."/>
            <person name="Gmitter F. Jr."/>
        </authorList>
    </citation>
    <scope>NUCLEOTIDE SEQUENCE [LARGE SCALE GENOMIC DNA]</scope>
    <source>
        <strain evidence="2">cv. Valencia</strain>
    </source>
</reference>
<sequence>MVKGQNQERCLSKRASRLQNNEIEVRGKAEVPRRSHSDAQVSKLKLFMAKRAGQPFVNQDLRLKKTYFVECECSWVNENMMENKTRHLYIWSTSAATWQTWSALESGPGYLCSDCQGTSNHVGYLESCQIIVLHLRPIKASERFPCPTECGNVSISYPFGIGEGCYFDKGYEVICDHSSGTPKAFLPGVNRLELVDILSNDSRAAVRVNVPAIFLNSSSKRTSNIAKSVNLSGTPFCFSTDNKFAAIGCKMRYHQGNGSSLFDGCLSICTCDPTLYAACYDFLCALPRNITHLFNVNTSYLFSQSIPQKCQSVFLVDEHWVNSKYLEDPHDLKDQQEGCFEEYNSYSIFCNSDKTGCLTQLSSGHLCLCSAGYNLEKAYCSGDLICNISSGYNCSNCPDGYNRLSYRCIKFFNKSNRSNKSRVKFIIIGNIEKMKLFTSKDLEKATDNYNANRMLGQGGQGALSYLHSTASIPIYYRDIKSANILLDDKYRAKVSDFGASRSITIDQTHLTTQVQGTFGYLDPEYFRSSHFTEKSDVYSFGVVLVELLTGQKPIRSTDAEEDKSLARYFIQAMKENRLFEVLDDRVLKEAEKEEIITVAMLAKRCLNLNGRKRPTMKEVAFELRGIRESIGASILQQNCEETDFVDGDITGHDFGRNSSSSGSSLNSVSVSVDADPLISNKW</sequence>
<evidence type="ECO:0000313" key="2">
    <source>
        <dbReference type="Proteomes" id="UP000829398"/>
    </source>
</evidence>
<evidence type="ECO:0000313" key="1">
    <source>
        <dbReference type="EMBL" id="KAH9780042.1"/>
    </source>
</evidence>
<accession>A0ACB8M2Y5</accession>
<dbReference type="EMBL" id="CM039172">
    <property type="protein sequence ID" value="KAH9780042.1"/>
    <property type="molecule type" value="Genomic_DNA"/>
</dbReference>
<name>A0ACB8M2Y5_CITSI</name>
<dbReference type="Proteomes" id="UP000829398">
    <property type="component" value="Chromosome 3"/>
</dbReference>
<gene>
    <name evidence="1" type="ORF">KPL71_007924</name>
</gene>